<dbReference type="GeneID" id="26373995"/>
<feature type="coiled-coil region" evidence="1">
    <location>
        <begin position="199"/>
        <end position="282"/>
    </location>
</feature>
<reference evidence="2 3" key="1">
    <citation type="journal article" date="2015" name="J. Virol.">
        <title>A betabaculovirus-encoded gp64 homolog is a functional envelope fusion protein.</title>
        <authorList>
            <person name="Ardisson-Araujo D.M."/>
            <person name="Melo F.L."/>
            <person name="Clem R.J."/>
            <person name="Wolff J.L."/>
            <person name="Ribeiro B.M."/>
        </authorList>
    </citation>
    <scope>NUCLEOTIDE SEQUENCE [LARGE SCALE GENOMIC DNA]</scope>
    <source>
        <strain evidence="2 3">Parana-2009</strain>
    </source>
</reference>
<accession>A0A0R7EYR0</accession>
<organism evidence="2 3">
    <name type="scientific">Diatraea saccharalis granulovirus</name>
    <dbReference type="NCBI Taxonomy" id="1675862"/>
    <lineage>
        <taxon>Viruses</taxon>
        <taxon>Viruses incertae sedis</taxon>
        <taxon>Naldaviricetes</taxon>
        <taxon>Lefavirales</taxon>
        <taxon>Baculoviridae</taxon>
        <taxon>Betabaculovirus</taxon>
        <taxon>Betabaculovirus disaccharalis</taxon>
    </lineage>
</organism>
<dbReference type="OrthoDB" id="15159at10239"/>
<keyword evidence="3" id="KW-1185">Reference proteome</keyword>
<keyword evidence="1" id="KW-0175">Coiled coil</keyword>
<evidence type="ECO:0000256" key="1">
    <source>
        <dbReference type="SAM" id="Coils"/>
    </source>
</evidence>
<evidence type="ECO:0000313" key="2">
    <source>
        <dbReference type="EMBL" id="AKN80722.1"/>
    </source>
</evidence>
<gene>
    <name evidence="2" type="primary">ORF-45</name>
</gene>
<dbReference type="EMBL" id="KP296186">
    <property type="protein sequence ID" value="AKN80722.1"/>
    <property type="molecule type" value="Genomic_DNA"/>
</dbReference>
<evidence type="ECO:0000313" key="3">
    <source>
        <dbReference type="Proteomes" id="UP000203433"/>
    </source>
</evidence>
<protein>
    <submittedName>
        <fullName evidence="2">Uncharacterized protein</fullName>
    </submittedName>
</protein>
<dbReference type="Proteomes" id="UP000203433">
    <property type="component" value="Segment"/>
</dbReference>
<dbReference type="KEGG" id="vg:26373995"/>
<sequence length="617" mass="73223">MKRSVAGWVVEKQQCEDKEKRLRNLLITNSGLRLQGGRWIDQRLDLNSIDTEELLVKVLKKLNEGTTSTTSNDDEIIVDTRNNLLLRETKYLKRPNFSDVESVREFILQIGRVVVLCEPSLQNLHSDFAYLAYNYGITHTPMENKFDEEKEKRIITLEREREVNLRAYNKLKNDFEDLKLQYTDVLGKIQIGEENVIISRRLQEKLTTTEDDLNKTREMLTQKEIRIRQYEDVYRETQNQLEEQIQTIEKYRINLITTQDRLKECEIQNDSLKNDLKSCNDHIMNIYSKAETTQSQIAEEIRKRDEEYRRMYEEYNAIKIQNEEIRKENVYLHDYSNRLKELFKNFITNVMRQCQYCGPRIDIDELETVGIILPSSVNISEIPAPAIEEPPKASYQQLREILNEVGEEFGLNTLDDDFIFSIKKELGRLNKNIITLNVLSQCQYNTSITIMDNFEKCVIKLKGIINNIEVERKEQIEIIENHHRIVEKMKQDCNKDLDIQLNVITEKHNLYSLLKELLLLIDDFVDIPYDQITESQVLYALNRLKNQKNFLGLEEEDDDDDDDAYEYEPSTSKLKMRIKKFKKENKPYENERPKKMRHVEYYYDDDVDDEQNLLSVP</sequence>
<name>A0A0R7EYR0_9BBAC</name>
<proteinExistence type="predicted"/>
<dbReference type="RefSeq" id="YP_009182243.1">
    <property type="nucleotide sequence ID" value="NC_028491.1"/>
</dbReference>